<dbReference type="Gene3D" id="1.10.510.10">
    <property type="entry name" value="Transferase(Phosphotransferase) domain 1"/>
    <property type="match status" value="1"/>
</dbReference>
<evidence type="ECO:0000313" key="4">
    <source>
        <dbReference type="EMBL" id="TFJ81204.1"/>
    </source>
</evidence>
<organism evidence="4 5">
    <name type="scientific">Nannochloropsis salina CCMP1776</name>
    <dbReference type="NCBI Taxonomy" id="1027361"/>
    <lineage>
        <taxon>Eukaryota</taxon>
        <taxon>Sar</taxon>
        <taxon>Stramenopiles</taxon>
        <taxon>Ochrophyta</taxon>
        <taxon>Eustigmatophyceae</taxon>
        <taxon>Eustigmatales</taxon>
        <taxon>Monodopsidaceae</taxon>
        <taxon>Microchloropsis</taxon>
        <taxon>Microchloropsis salina</taxon>
    </lineage>
</organism>
<dbReference type="InterPro" id="IPR011009">
    <property type="entry name" value="Kinase-like_dom_sf"/>
</dbReference>
<feature type="compositionally biased region" description="Basic and acidic residues" evidence="2">
    <location>
        <begin position="563"/>
        <end position="572"/>
    </location>
</feature>
<accession>A0A4D9CRM7</accession>
<comment type="similarity">
    <text evidence="1">Belongs to the protein kinase superfamily. ADCK protein kinase family.</text>
</comment>
<feature type="domain" description="ABC1 atypical kinase-like" evidence="3">
    <location>
        <begin position="116"/>
        <end position="188"/>
    </location>
</feature>
<evidence type="ECO:0000313" key="5">
    <source>
        <dbReference type="Proteomes" id="UP000355283"/>
    </source>
</evidence>
<evidence type="ECO:0000256" key="1">
    <source>
        <dbReference type="ARBA" id="ARBA00009670"/>
    </source>
</evidence>
<evidence type="ECO:0000256" key="2">
    <source>
        <dbReference type="SAM" id="MobiDB-lite"/>
    </source>
</evidence>
<dbReference type="SUPFAM" id="SSF56112">
    <property type="entry name" value="Protein kinase-like (PK-like)"/>
    <property type="match status" value="1"/>
</dbReference>
<dbReference type="PANTHER" id="PTHR10566">
    <property type="entry name" value="CHAPERONE-ACTIVITY OF BC1 COMPLEX CABC1 -RELATED"/>
    <property type="match status" value="1"/>
</dbReference>
<dbReference type="AlphaFoldDB" id="A0A4D9CRM7"/>
<dbReference type="PANTHER" id="PTHR10566:SF113">
    <property type="entry name" value="PROTEIN ACTIVITY OF BC1 COMPLEX KINASE 7, CHLOROPLASTIC"/>
    <property type="match status" value="1"/>
</dbReference>
<name>A0A4D9CRM7_9STRA</name>
<protein>
    <recommendedName>
        <fullName evidence="3">ABC1 atypical kinase-like domain-containing protein</fullName>
    </recommendedName>
</protein>
<dbReference type="EMBL" id="SDOX01000133">
    <property type="protein sequence ID" value="TFJ81204.1"/>
    <property type="molecule type" value="Genomic_DNA"/>
</dbReference>
<reference evidence="4 5" key="1">
    <citation type="submission" date="2019-01" db="EMBL/GenBank/DDBJ databases">
        <title>Nuclear Genome Assembly of the Microalgal Biofuel strain Nannochloropsis salina CCMP1776.</title>
        <authorList>
            <person name="Hovde B."/>
        </authorList>
    </citation>
    <scope>NUCLEOTIDE SEQUENCE [LARGE SCALE GENOMIC DNA]</scope>
    <source>
        <strain evidence="4 5">CCMP1776</strain>
    </source>
</reference>
<sequence length="572" mass="63454">MRGRLIPPYRLMSTTLHNPSVSDPKSVPTPPSTSIPDYNHRDALTSRDGLPLVYEPKTIKKYWDARPAEMQRRWALFLSVTAPFLTKLGKRPGNARVWEETDLEEGKTTHVRGRRRMEEEGEDVFLEVSPEPVAAASLAQVYKARLKSNGEWVAVKVQRPDMLATVSKDLYVIRRAVEVYQKYIVERFTAQKTDYQELLQSEWIDGIKLTQASQDDVRRLTKVAQECFLRQLLEFGVFHADPHPGNLLLMSDKSKGELAILDWLVDDLIDLKVLPASTDRAQVLPVMQRVIGPYVFQGGGAKNLNLQSLSRDLTKGFTQGTLFDKEAELARDLRIVLEKLGPTFVKLGQALSIRPDVIGPAATEELQKLQDAVPPFSNDVAFAILEGELGCPWQFRRTAALLPRPFPFLPPVLPPSLVDELAPPLSLEEEVFLGSVAELGATLVGEEGMSVLEGQANWGGLPRPDRVVAWLTSVNAEDLLDVARLLQPGTSSSKNIVDFASEVVRGLLTERAIPRVRKAAAGLGGMDTRMSSSVERNGMGRKREEGDGRRKMEGKGGAQAPEEMERGRPTGL</sequence>
<dbReference type="Proteomes" id="UP000355283">
    <property type="component" value="Unassembled WGS sequence"/>
</dbReference>
<keyword evidence="5" id="KW-1185">Reference proteome</keyword>
<feature type="domain" description="ABC1 atypical kinase-like" evidence="3">
    <location>
        <begin position="196"/>
        <end position="263"/>
    </location>
</feature>
<proteinExistence type="inferred from homology"/>
<comment type="caution">
    <text evidence="4">The sequence shown here is derived from an EMBL/GenBank/DDBJ whole genome shotgun (WGS) entry which is preliminary data.</text>
</comment>
<dbReference type="OrthoDB" id="427480at2759"/>
<feature type="region of interest" description="Disordered" evidence="2">
    <location>
        <begin position="14"/>
        <end position="42"/>
    </location>
</feature>
<feature type="compositionally biased region" description="Basic and acidic residues" evidence="2">
    <location>
        <begin position="541"/>
        <end position="554"/>
    </location>
</feature>
<feature type="compositionally biased region" description="Polar residues" evidence="2">
    <location>
        <begin position="14"/>
        <end position="23"/>
    </location>
</feature>
<feature type="region of interest" description="Disordered" evidence="2">
    <location>
        <begin position="523"/>
        <end position="572"/>
    </location>
</feature>
<dbReference type="CDD" id="cd05121">
    <property type="entry name" value="ABC1_ADCK3-like"/>
    <property type="match status" value="1"/>
</dbReference>
<dbReference type="InterPro" id="IPR050154">
    <property type="entry name" value="UbiB_kinase"/>
</dbReference>
<dbReference type="Pfam" id="PF03109">
    <property type="entry name" value="ABC1"/>
    <property type="match status" value="2"/>
</dbReference>
<dbReference type="InterPro" id="IPR004147">
    <property type="entry name" value="ABC1_dom"/>
</dbReference>
<evidence type="ECO:0000259" key="3">
    <source>
        <dbReference type="Pfam" id="PF03109"/>
    </source>
</evidence>
<gene>
    <name evidence="4" type="ORF">NSK_007471</name>
</gene>